<organism evidence="3 4">
    <name type="scientific">Paralysiella testudinis</name>
    <dbReference type="NCBI Taxonomy" id="2809020"/>
    <lineage>
        <taxon>Bacteria</taxon>
        <taxon>Pseudomonadati</taxon>
        <taxon>Pseudomonadota</taxon>
        <taxon>Betaproteobacteria</taxon>
        <taxon>Neisseriales</taxon>
        <taxon>Neisseriaceae</taxon>
        <taxon>Paralysiella</taxon>
    </lineage>
</organism>
<gene>
    <name evidence="3" type="ORF">JQU52_00230</name>
</gene>
<keyword evidence="1" id="KW-0233">DNA recombination</keyword>
<dbReference type="InterPro" id="IPR002104">
    <property type="entry name" value="Integrase_catalytic"/>
</dbReference>
<proteinExistence type="predicted"/>
<reference evidence="3" key="1">
    <citation type="submission" date="2021-02" db="EMBL/GenBank/DDBJ databases">
        <title>Neisseriaceae sp. 26B isolated from the cloaca of a Common Toad-headed Turtle (Mesoclemmys nasuta).</title>
        <authorList>
            <person name="Spergser J."/>
            <person name="Busse H.-J."/>
        </authorList>
    </citation>
    <scope>NUCLEOTIDE SEQUENCE</scope>
    <source>
        <strain evidence="3">26B</strain>
    </source>
</reference>
<dbReference type="GO" id="GO:0006310">
    <property type="term" value="P:DNA recombination"/>
    <property type="evidence" value="ECO:0007669"/>
    <property type="project" value="UniProtKB-KW"/>
</dbReference>
<dbReference type="Proteomes" id="UP000653156">
    <property type="component" value="Chromosome"/>
</dbReference>
<evidence type="ECO:0000256" key="1">
    <source>
        <dbReference type="ARBA" id="ARBA00023172"/>
    </source>
</evidence>
<sequence length="90" mass="10698">MRVFISDRFNQPLKLKRISQKVWEAALKKSDIEDFRWHDLRHTWASWLVQNGVDIYILQELGGWESIEMVKKYGHLAPTHLLSHVSKIDL</sequence>
<dbReference type="KEGG" id="ptes:JQU52_00230"/>
<dbReference type="GO" id="GO:0015074">
    <property type="term" value="P:DNA integration"/>
    <property type="evidence" value="ECO:0007669"/>
    <property type="project" value="InterPro"/>
</dbReference>
<dbReference type="Gene3D" id="1.10.443.10">
    <property type="entry name" value="Intergrase catalytic core"/>
    <property type="match status" value="1"/>
</dbReference>
<dbReference type="AlphaFoldDB" id="A0A892ZR03"/>
<dbReference type="InterPro" id="IPR011010">
    <property type="entry name" value="DNA_brk_join_enz"/>
</dbReference>
<protein>
    <submittedName>
        <fullName evidence="3">Tyrosine-type recombinase/integrase</fullName>
    </submittedName>
</protein>
<dbReference type="Pfam" id="PF00589">
    <property type="entry name" value="Phage_integrase"/>
    <property type="match status" value="1"/>
</dbReference>
<dbReference type="InterPro" id="IPR013762">
    <property type="entry name" value="Integrase-like_cat_sf"/>
</dbReference>
<dbReference type="PROSITE" id="PS51898">
    <property type="entry name" value="TYR_RECOMBINASE"/>
    <property type="match status" value="1"/>
</dbReference>
<dbReference type="EMBL" id="CP069798">
    <property type="protein sequence ID" value="QRQ83209.1"/>
    <property type="molecule type" value="Genomic_DNA"/>
</dbReference>
<evidence type="ECO:0000259" key="2">
    <source>
        <dbReference type="PROSITE" id="PS51898"/>
    </source>
</evidence>
<evidence type="ECO:0000313" key="4">
    <source>
        <dbReference type="Proteomes" id="UP000653156"/>
    </source>
</evidence>
<accession>A0A892ZR03</accession>
<dbReference type="SUPFAM" id="SSF56349">
    <property type="entry name" value="DNA breaking-rejoining enzymes"/>
    <property type="match status" value="1"/>
</dbReference>
<evidence type="ECO:0000313" key="3">
    <source>
        <dbReference type="EMBL" id="QRQ83209.1"/>
    </source>
</evidence>
<feature type="domain" description="Tyr recombinase" evidence="2">
    <location>
        <begin position="1"/>
        <end position="86"/>
    </location>
</feature>
<keyword evidence="4" id="KW-1185">Reference proteome</keyword>
<name>A0A892ZR03_9NEIS</name>
<dbReference type="GO" id="GO:0003677">
    <property type="term" value="F:DNA binding"/>
    <property type="evidence" value="ECO:0007669"/>
    <property type="project" value="InterPro"/>
</dbReference>